<dbReference type="AlphaFoldDB" id="A0A7L5E5A7"/>
<feature type="chain" id="PRO_5029534239" evidence="1">
    <location>
        <begin position="23"/>
        <end position="200"/>
    </location>
</feature>
<evidence type="ECO:0000313" key="3">
    <source>
        <dbReference type="EMBL" id="QJD97808.1"/>
    </source>
</evidence>
<evidence type="ECO:0000313" key="4">
    <source>
        <dbReference type="Proteomes" id="UP000503278"/>
    </source>
</evidence>
<feature type="domain" description="DUF4833" evidence="2">
    <location>
        <begin position="60"/>
        <end position="197"/>
    </location>
</feature>
<dbReference type="KEGG" id="mrob:HH214_18960"/>
<dbReference type="Proteomes" id="UP000503278">
    <property type="component" value="Chromosome"/>
</dbReference>
<proteinExistence type="predicted"/>
<protein>
    <submittedName>
        <fullName evidence="3">DUF4833 domain-containing protein</fullName>
    </submittedName>
</protein>
<dbReference type="InterPro" id="IPR032269">
    <property type="entry name" value="DUF4833"/>
</dbReference>
<name>A0A7L5E5A7_9SPHI</name>
<gene>
    <name evidence="3" type="ORF">HH214_18960</name>
</gene>
<evidence type="ECO:0000256" key="1">
    <source>
        <dbReference type="SAM" id="SignalP"/>
    </source>
</evidence>
<accession>A0A7L5E5A7</accession>
<reference evidence="3 4" key="1">
    <citation type="submission" date="2020-04" db="EMBL/GenBank/DDBJ databases">
        <title>Genome sequencing of novel species.</title>
        <authorList>
            <person name="Heo J."/>
            <person name="Kim S.-J."/>
            <person name="Kim J.-S."/>
            <person name="Hong S.-B."/>
            <person name="Kwon S.-W."/>
        </authorList>
    </citation>
    <scope>NUCLEOTIDE SEQUENCE [LARGE SCALE GENOMIC DNA]</scope>
    <source>
        <strain evidence="3 4">F39-2</strain>
    </source>
</reference>
<dbReference type="RefSeq" id="WP_169610311.1">
    <property type="nucleotide sequence ID" value="NZ_CP051682.1"/>
</dbReference>
<keyword evidence="1" id="KW-0732">Signal</keyword>
<keyword evidence="4" id="KW-1185">Reference proteome</keyword>
<organism evidence="3 4">
    <name type="scientific">Mucilaginibacter robiniae</name>
    <dbReference type="NCBI Taxonomy" id="2728022"/>
    <lineage>
        <taxon>Bacteria</taxon>
        <taxon>Pseudomonadati</taxon>
        <taxon>Bacteroidota</taxon>
        <taxon>Sphingobacteriia</taxon>
        <taxon>Sphingobacteriales</taxon>
        <taxon>Sphingobacteriaceae</taxon>
        <taxon>Mucilaginibacter</taxon>
    </lineage>
</organism>
<evidence type="ECO:0000259" key="2">
    <source>
        <dbReference type="Pfam" id="PF16117"/>
    </source>
</evidence>
<sequence>MIKKRAILSGICLLAVSILTTAKPLSNLPTFSTPADTVKNLFQLPGNPYPALPVSVNRLFYVQRTPNANTIVYELNMSSNGQPNEDEPIHAYWIRYHEQGQKADLSYIQRKFAYGLNTKSLGNGKYDIRFVSYKKYPLTLMKGTDGKYHIFATISQRLLILNRVFVKIEGGSFWVPKVLFVELRGTDQSTGKEYIERFKP</sequence>
<dbReference type="EMBL" id="CP051682">
    <property type="protein sequence ID" value="QJD97808.1"/>
    <property type="molecule type" value="Genomic_DNA"/>
</dbReference>
<dbReference type="Pfam" id="PF16117">
    <property type="entry name" value="DUF4833"/>
    <property type="match status" value="1"/>
</dbReference>
<feature type="signal peptide" evidence="1">
    <location>
        <begin position="1"/>
        <end position="22"/>
    </location>
</feature>